<dbReference type="OrthoDB" id="6424983at2759"/>
<feature type="domain" description="Tc3 transposase DNA binding" evidence="2">
    <location>
        <begin position="10"/>
        <end position="50"/>
    </location>
</feature>
<comment type="subcellular location">
    <subcellularLocation>
        <location evidence="1">Nucleus</location>
    </subcellularLocation>
</comment>
<evidence type="ECO:0000256" key="1">
    <source>
        <dbReference type="ARBA" id="ARBA00004123"/>
    </source>
</evidence>
<gene>
    <name evidence="4" type="ORF">OESDEN_03810</name>
</gene>
<accession>A0A0B1TJG8</accession>
<evidence type="ECO:0000259" key="2">
    <source>
        <dbReference type="Pfam" id="PF11427"/>
    </source>
</evidence>
<dbReference type="SUPFAM" id="SSF46689">
    <property type="entry name" value="Homeodomain-like"/>
    <property type="match status" value="1"/>
</dbReference>
<dbReference type="Proteomes" id="UP000053660">
    <property type="component" value="Unassembled WGS sequence"/>
</dbReference>
<dbReference type="Gene3D" id="1.10.10.10">
    <property type="entry name" value="Winged helix-like DNA-binding domain superfamily/Winged helix DNA-binding domain"/>
    <property type="match status" value="1"/>
</dbReference>
<dbReference type="InterPro" id="IPR036397">
    <property type="entry name" value="RNaseH_sf"/>
</dbReference>
<feature type="domain" description="Transposable element Tc3 transposase-like DNA-binding HTH" evidence="3">
    <location>
        <begin position="64"/>
        <end position="101"/>
    </location>
</feature>
<proteinExistence type="predicted"/>
<dbReference type="InterPro" id="IPR025898">
    <property type="entry name" value="Tc3_transposase_DNA-bd_dom"/>
</dbReference>
<dbReference type="EMBL" id="KN549722">
    <property type="protein sequence ID" value="KHJ96231.1"/>
    <property type="molecule type" value="Genomic_DNA"/>
</dbReference>
<dbReference type="AlphaFoldDB" id="A0A0B1TJG8"/>
<evidence type="ECO:0000313" key="5">
    <source>
        <dbReference type="Proteomes" id="UP000053660"/>
    </source>
</evidence>
<dbReference type="Gene3D" id="1.10.10.60">
    <property type="entry name" value="Homeodomain-like"/>
    <property type="match status" value="1"/>
</dbReference>
<protein>
    <submittedName>
        <fullName evidence="4">Uncharacterized protein</fullName>
    </submittedName>
</protein>
<organism evidence="4 5">
    <name type="scientific">Oesophagostomum dentatum</name>
    <name type="common">Nodular worm</name>
    <dbReference type="NCBI Taxonomy" id="61180"/>
    <lineage>
        <taxon>Eukaryota</taxon>
        <taxon>Metazoa</taxon>
        <taxon>Ecdysozoa</taxon>
        <taxon>Nematoda</taxon>
        <taxon>Chromadorea</taxon>
        <taxon>Rhabditida</taxon>
        <taxon>Rhabditina</taxon>
        <taxon>Rhabditomorpha</taxon>
        <taxon>Strongyloidea</taxon>
        <taxon>Strongylidae</taxon>
        <taxon>Oesophagostomum</taxon>
    </lineage>
</organism>
<reference evidence="4 5" key="1">
    <citation type="submission" date="2014-03" db="EMBL/GenBank/DDBJ databases">
        <title>Draft genome of the hookworm Oesophagostomum dentatum.</title>
        <authorList>
            <person name="Mitreva M."/>
        </authorList>
    </citation>
    <scope>NUCLEOTIDE SEQUENCE [LARGE SCALE GENOMIC DNA]</scope>
    <source>
        <strain evidence="4 5">OD-Hann</strain>
    </source>
</reference>
<dbReference type="Pfam" id="PF21517">
    <property type="entry name" value="HTH_Tnp_Tc3_2_like"/>
    <property type="match status" value="1"/>
</dbReference>
<dbReference type="InterPro" id="IPR036388">
    <property type="entry name" value="WH-like_DNA-bd_sf"/>
</dbReference>
<evidence type="ECO:0000259" key="3">
    <source>
        <dbReference type="Pfam" id="PF21517"/>
    </source>
</evidence>
<dbReference type="Gene3D" id="3.30.420.10">
    <property type="entry name" value="Ribonuclease H-like superfamily/Ribonuclease H"/>
    <property type="match status" value="1"/>
</dbReference>
<keyword evidence="5" id="KW-1185">Reference proteome</keyword>
<dbReference type="GO" id="GO:0003677">
    <property type="term" value="F:DNA binding"/>
    <property type="evidence" value="ECO:0007669"/>
    <property type="project" value="InterPro"/>
</dbReference>
<name>A0A0B1TJG8_OESDE</name>
<dbReference type="GO" id="GO:0005634">
    <property type="term" value="C:nucleus"/>
    <property type="evidence" value="ECO:0007669"/>
    <property type="project" value="UniProtKB-SubCell"/>
</dbReference>
<dbReference type="InterPro" id="IPR009057">
    <property type="entry name" value="Homeodomain-like_sf"/>
</dbReference>
<evidence type="ECO:0000313" key="4">
    <source>
        <dbReference type="EMBL" id="KHJ96231.1"/>
    </source>
</evidence>
<dbReference type="Pfam" id="PF11427">
    <property type="entry name" value="HTH_Tnp_Tc3_1"/>
    <property type="match status" value="1"/>
</dbReference>
<sequence>MPRRPMLFSAEKSQILALHRAGHSIHFIASQLERSRQVVSNFLNNPDSYGQRTSPGRPRLISKREDRQILREVSNTTISVGQIRANLNLAASRTTVWRVINASPNIQREALRKAPRLRARHKALRLRLASENIERDWTKIVFSDEKKFNLDGPDGSKF</sequence>
<dbReference type="InterPro" id="IPR048703">
    <property type="entry name" value="Tnp_Tc3-like_HTH"/>
</dbReference>